<accession>A0A1W1VWZ8</accession>
<keyword evidence="2" id="KW-1185">Reference proteome</keyword>
<protein>
    <submittedName>
        <fullName evidence="1">Uncharacterized protein</fullName>
    </submittedName>
</protein>
<evidence type="ECO:0000313" key="1">
    <source>
        <dbReference type="EMBL" id="SMB97780.1"/>
    </source>
</evidence>
<proteinExistence type="predicted"/>
<organism evidence="1 2">
    <name type="scientific">Thermanaeromonas toyohensis ToBE</name>
    <dbReference type="NCBI Taxonomy" id="698762"/>
    <lineage>
        <taxon>Bacteria</taxon>
        <taxon>Bacillati</taxon>
        <taxon>Bacillota</taxon>
        <taxon>Clostridia</taxon>
        <taxon>Neomoorellales</taxon>
        <taxon>Neomoorellaceae</taxon>
        <taxon>Thermanaeromonas</taxon>
    </lineage>
</organism>
<dbReference type="STRING" id="698762.SAMN00808754_1942"/>
<gene>
    <name evidence="1" type="ORF">SAMN00808754_1942</name>
</gene>
<reference evidence="1 2" key="1">
    <citation type="submission" date="2017-04" db="EMBL/GenBank/DDBJ databases">
        <authorList>
            <person name="Afonso C.L."/>
            <person name="Miller P.J."/>
            <person name="Scott M.A."/>
            <person name="Spackman E."/>
            <person name="Goraichik I."/>
            <person name="Dimitrov K.M."/>
            <person name="Suarez D.L."/>
            <person name="Swayne D.E."/>
        </authorList>
    </citation>
    <scope>NUCLEOTIDE SEQUENCE [LARGE SCALE GENOMIC DNA]</scope>
    <source>
        <strain evidence="1 2">ToBE</strain>
    </source>
</reference>
<name>A0A1W1VWZ8_9FIRM</name>
<sequence length="118" mass="13214">MAELRWYGNKAVSRAMQAAIQAIQTCAADLQGKSAMQAPIDTGDLRANCSVSPLQREGNQVWVKVGYDLPYSIVQHERLDFNHPKGGKAKYLEDPFNDNARKYERYIANEVGKALERG</sequence>
<dbReference type="Proteomes" id="UP000192569">
    <property type="component" value="Chromosome I"/>
</dbReference>
<dbReference type="OrthoDB" id="1954318at2"/>
<dbReference type="RefSeq" id="WP_084665525.1">
    <property type="nucleotide sequence ID" value="NZ_LT838272.1"/>
</dbReference>
<dbReference type="EMBL" id="LT838272">
    <property type="protein sequence ID" value="SMB97780.1"/>
    <property type="molecule type" value="Genomic_DNA"/>
</dbReference>
<dbReference type="AlphaFoldDB" id="A0A1W1VWZ8"/>
<evidence type="ECO:0000313" key="2">
    <source>
        <dbReference type="Proteomes" id="UP000192569"/>
    </source>
</evidence>